<feature type="compositionally biased region" description="Polar residues" evidence="11">
    <location>
        <begin position="414"/>
        <end position="428"/>
    </location>
</feature>
<dbReference type="RefSeq" id="WP_344810744.1">
    <property type="nucleotide sequence ID" value="NZ_BAAAYX010000002.1"/>
</dbReference>
<evidence type="ECO:0000256" key="6">
    <source>
        <dbReference type="ARBA" id="ARBA00022777"/>
    </source>
</evidence>
<keyword evidence="4" id="KW-0677">Repeat</keyword>
<feature type="domain" description="Protein kinase" evidence="13">
    <location>
        <begin position="6"/>
        <end position="272"/>
    </location>
</feature>
<evidence type="ECO:0000256" key="7">
    <source>
        <dbReference type="ARBA" id="ARBA00022840"/>
    </source>
</evidence>
<feature type="compositionally biased region" description="Low complexity" evidence="11">
    <location>
        <begin position="429"/>
        <end position="458"/>
    </location>
</feature>
<keyword evidence="2" id="KW-0723">Serine/threonine-protein kinase</keyword>
<evidence type="ECO:0000259" key="13">
    <source>
        <dbReference type="PROSITE" id="PS50011"/>
    </source>
</evidence>
<dbReference type="InterPro" id="IPR008271">
    <property type="entry name" value="Ser/Thr_kinase_AS"/>
</dbReference>
<evidence type="ECO:0000256" key="5">
    <source>
        <dbReference type="ARBA" id="ARBA00022741"/>
    </source>
</evidence>
<dbReference type="EC" id="2.7.11.1" evidence="1"/>
<keyword evidence="7 10" id="KW-0067">ATP-binding</keyword>
<proteinExistence type="predicted"/>
<keyword evidence="12" id="KW-1133">Transmembrane helix</keyword>
<dbReference type="InterPro" id="IPR000719">
    <property type="entry name" value="Prot_kinase_dom"/>
</dbReference>
<protein>
    <recommendedName>
        <fullName evidence="1">non-specific serine/threonine protein kinase</fullName>
        <ecNumber evidence="1">2.7.11.1</ecNumber>
    </recommendedName>
</protein>
<comment type="catalytic activity">
    <reaction evidence="8">
        <text>L-threonyl-[protein] + ATP = O-phospho-L-threonyl-[protein] + ADP + H(+)</text>
        <dbReference type="Rhea" id="RHEA:46608"/>
        <dbReference type="Rhea" id="RHEA-COMP:11060"/>
        <dbReference type="Rhea" id="RHEA-COMP:11605"/>
        <dbReference type="ChEBI" id="CHEBI:15378"/>
        <dbReference type="ChEBI" id="CHEBI:30013"/>
        <dbReference type="ChEBI" id="CHEBI:30616"/>
        <dbReference type="ChEBI" id="CHEBI:61977"/>
        <dbReference type="ChEBI" id="CHEBI:456216"/>
        <dbReference type="EC" id="2.7.11.1"/>
    </reaction>
</comment>
<evidence type="ECO:0000256" key="11">
    <source>
        <dbReference type="SAM" id="MobiDB-lite"/>
    </source>
</evidence>
<dbReference type="SMART" id="SM00220">
    <property type="entry name" value="S_TKc"/>
    <property type="match status" value="1"/>
</dbReference>
<dbReference type="InterPro" id="IPR017441">
    <property type="entry name" value="Protein_kinase_ATP_BS"/>
</dbReference>
<dbReference type="SUPFAM" id="SSF56112">
    <property type="entry name" value="Protein kinase-like (PK-like)"/>
    <property type="match status" value="1"/>
</dbReference>
<dbReference type="PROSITE" id="PS51178">
    <property type="entry name" value="PASTA"/>
    <property type="match status" value="1"/>
</dbReference>
<comment type="caution">
    <text evidence="15">The sequence shown here is derived from an EMBL/GenBank/DDBJ whole genome shotgun (WGS) entry which is preliminary data.</text>
</comment>
<dbReference type="InterPro" id="IPR005543">
    <property type="entry name" value="PASTA_dom"/>
</dbReference>
<dbReference type="PROSITE" id="PS00107">
    <property type="entry name" value="PROTEIN_KINASE_ATP"/>
    <property type="match status" value="1"/>
</dbReference>
<evidence type="ECO:0000256" key="1">
    <source>
        <dbReference type="ARBA" id="ARBA00012513"/>
    </source>
</evidence>
<dbReference type="Gene3D" id="1.10.510.10">
    <property type="entry name" value="Transferase(Phosphotransferase) domain 1"/>
    <property type="match status" value="1"/>
</dbReference>
<keyword evidence="3" id="KW-0808">Transferase</keyword>
<evidence type="ECO:0000256" key="8">
    <source>
        <dbReference type="ARBA" id="ARBA00047899"/>
    </source>
</evidence>
<dbReference type="Gene3D" id="3.30.10.20">
    <property type="match status" value="1"/>
</dbReference>
<gene>
    <name evidence="15" type="ORF">GCM10022204_05600</name>
</gene>
<dbReference type="Pfam" id="PF03793">
    <property type="entry name" value="PASTA"/>
    <property type="match status" value="1"/>
</dbReference>
<feature type="compositionally biased region" description="Basic residues" evidence="11">
    <location>
        <begin position="486"/>
        <end position="510"/>
    </location>
</feature>
<evidence type="ECO:0000259" key="14">
    <source>
        <dbReference type="PROSITE" id="PS51178"/>
    </source>
</evidence>
<dbReference type="Gene3D" id="3.30.200.20">
    <property type="entry name" value="Phosphorylase Kinase, domain 1"/>
    <property type="match status" value="1"/>
</dbReference>
<feature type="compositionally biased region" description="Low complexity" evidence="11">
    <location>
        <begin position="469"/>
        <end position="478"/>
    </location>
</feature>
<evidence type="ECO:0000256" key="2">
    <source>
        <dbReference type="ARBA" id="ARBA00022527"/>
    </source>
</evidence>
<feature type="region of interest" description="Disordered" evidence="11">
    <location>
        <begin position="272"/>
        <end position="304"/>
    </location>
</feature>
<dbReference type="PANTHER" id="PTHR43289">
    <property type="entry name" value="MITOGEN-ACTIVATED PROTEIN KINASE KINASE KINASE 20-RELATED"/>
    <property type="match status" value="1"/>
</dbReference>
<comment type="catalytic activity">
    <reaction evidence="9">
        <text>L-seryl-[protein] + ATP = O-phospho-L-seryl-[protein] + ADP + H(+)</text>
        <dbReference type="Rhea" id="RHEA:17989"/>
        <dbReference type="Rhea" id="RHEA-COMP:9863"/>
        <dbReference type="Rhea" id="RHEA-COMP:11604"/>
        <dbReference type="ChEBI" id="CHEBI:15378"/>
        <dbReference type="ChEBI" id="CHEBI:29999"/>
        <dbReference type="ChEBI" id="CHEBI:30616"/>
        <dbReference type="ChEBI" id="CHEBI:83421"/>
        <dbReference type="ChEBI" id="CHEBI:456216"/>
        <dbReference type="EC" id="2.7.11.1"/>
    </reaction>
</comment>
<reference evidence="16" key="1">
    <citation type="journal article" date="2019" name="Int. J. Syst. Evol. Microbiol.">
        <title>The Global Catalogue of Microorganisms (GCM) 10K type strain sequencing project: providing services to taxonomists for standard genome sequencing and annotation.</title>
        <authorList>
            <consortium name="The Broad Institute Genomics Platform"/>
            <consortium name="The Broad Institute Genome Sequencing Center for Infectious Disease"/>
            <person name="Wu L."/>
            <person name="Ma J."/>
        </authorList>
    </citation>
    <scope>NUCLEOTIDE SEQUENCE [LARGE SCALE GENOMIC DNA]</scope>
    <source>
        <strain evidence="16">JCM 16548</strain>
    </source>
</reference>
<feature type="domain" description="PASTA" evidence="14">
    <location>
        <begin position="352"/>
        <end position="422"/>
    </location>
</feature>
<dbReference type="PROSITE" id="PS00108">
    <property type="entry name" value="PROTEIN_KINASE_ST"/>
    <property type="match status" value="1"/>
</dbReference>
<dbReference type="InterPro" id="IPR011009">
    <property type="entry name" value="Kinase-like_dom_sf"/>
</dbReference>
<keyword evidence="5 10" id="KW-0547">Nucleotide-binding</keyword>
<evidence type="ECO:0000256" key="3">
    <source>
        <dbReference type="ARBA" id="ARBA00022679"/>
    </source>
</evidence>
<dbReference type="CDD" id="cd14014">
    <property type="entry name" value="STKc_PknB_like"/>
    <property type="match status" value="1"/>
</dbReference>
<keyword evidence="12" id="KW-0472">Membrane</keyword>
<dbReference type="CDD" id="cd06577">
    <property type="entry name" value="PASTA_pknB"/>
    <property type="match status" value="1"/>
</dbReference>
<evidence type="ECO:0000313" key="16">
    <source>
        <dbReference type="Proteomes" id="UP001500051"/>
    </source>
</evidence>
<feature type="binding site" evidence="10">
    <location>
        <position position="35"/>
    </location>
    <ligand>
        <name>ATP</name>
        <dbReference type="ChEBI" id="CHEBI:30616"/>
    </ligand>
</feature>
<feature type="region of interest" description="Disordered" evidence="11">
    <location>
        <begin position="381"/>
        <end position="510"/>
    </location>
</feature>
<dbReference type="SMART" id="SM00740">
    <property type="entry name" value="PASTA"/>
    <property type="match status" value="1"/>
</dbReference>
<name>A0ABP7CQD1_9ACTN</name>
<keyword evidence="6" id="KW-0418">Kinase</keyword>
<dbReference type="EMBL" id="BAAAYX010000002">
    <property type="protein sequence ID" value="GAA3692886.1"/>
    <property type="molecule type" value="Genomic_DNA"/>
</dbReference>
<keyword evidence="16" id="KW-1185">Reference proteome</keyword>
<evidence type="ECO:0000256" key="9">
    <source>
        <dbReference type="ARBA" id="ARBA00048679"/>
    </source>
</evidence>
<dbReference type="Pfam" id="PF00069">
    <property type="entry name" value="Pkinase"/>
    <property type="match status" value="1"/>
</dbReference>
<dbReference type="PROSITE" id="PS50011">
    <property type="entry name" value="PROTEIN_KINASE_DOM"/>
    <property type="match status" value="1"/>
</dbReference>
<accession>A0ABP7CQD1</accession>
<evidence type="ECO:0000256" key="4">
    <source>
        <dbReference type="ARBA" id="ARBA00022737"/>
    </source>
</evidence>
<keyword evidence="12" id="KW-0812">Transmembrane</keyword>
<organism evidence="15 16">
    <name type="scientific">Microlunatus aurantiacus</name>
    <dbReference type="NCBI Taxonomy" id="446786"/>
    <lineage>
        <taxon>Bacteria</taxon>
        <taxon>Bacillati</taxon>
        <taxon>Actinomycetota</taxon>
        <taxon>Actinomycetes</taxon>
        <taxon>Propionibacteriales</taxon>
        <taxon>Propionibacteriaceae</taxon>
        <taxon>Microlunatus</taxon>
    </lineage>
</organism>
<feature type="transmembrane region" description="Helical" evidence="12">
    <location>
        <begin position="311"/>
        <end position="333"/>
    </location>
</feature>
<dbReference type="PANTHER" id="PTHR43289:SF6">
    <property type="entry name" value="SERINE_THREONINE-PROTEIN KINASE NEKL-3"/>
    <property type="match status" value="1"/>
</dbReference>
<evidence type="ECO:0000256" key="12">
    <source>
        <dbReference type="SAM" id="Phobius"/>
    </source>
</evidence>
<evidence type="ECO:0000313" key="15">
    <source>
        <dbReference type="EMBL" id="GAA3692886.1"/>
    </source>
</evidence>
<evidence type="ECO:0000256" key="10">
    <source>
        <dbReference type="PROSITE-ProRule" id="PRU10141"/>
    </source>
</evidence>
<dbReference type="Proteomes" id="UP001500051">
    <property type="component" value="Unassembled WGS sequence"/>
</dbReference>
<sequence>MPETRYQIRELLGRGGTAEVYVGVDTRLGRPVAIKRLRGELAANPVLRTRFRREALAAARLNDPGIVAVLDTVELESRSGGAPSPVIVMELVEGPTLRAALRDGPQPSRDRALEIVDAILGALAASHQAGIVHRDIKPSNVLLTAGGQVKVADFGIARTLSDDSATLTQSATVLGTPHYMSPEQVRGLPVDHRSDLYAVGCVLYELLVGRPPFAGDTPLSIGFQHVAEPPPVPSATHPALPATLDTIVLRALQKSPQDRYQSAADMRADVAAARAGRPVQTAASPTPPDDEGTAPRAHHRSPVRTTPRVSAAWALALVVLVLVLTGVAGIGYLRSSSPAATGATSTVGISTGPTTLTVPDRLLGATVSVARQRLQDAGFTNVTSREVRADDTGKPPGTVLAVDPAEGRAVPPETSITLSYTGDSSTADGTPTTEGSPGPTDPASPTASSPSPAATSRAGGTGSEPTSRAATKATSAKQKTADRAKAKTKTKKAAPGRADRPKKAHSTSRK</sequence>